<proteinExistence type="predicted"/>
<dbReference type="CDD" id="cd00229">
    <property type="entry name" value="SGNH_hydrolase"/>
    <property type="match status" value="1"/>
</dbReference>
<dbReference type="Pfam" id="PF00657">
    <property type="entry name" value="Lipase_GDSL"/>
    <property type="match status" value="1"/>
</dbReference>
<sequence>MKVKLKQTIIILSTTLVGTVGLATGLSFLPTKDKVVPRGSQSFDNNTKKHNDPNIPGLPSESSPKNNSEPALVLNNRPKSLNLISENESVKYLALGDSISAGFDAKLDNDYPGKLVNSSVEGLSFPAYLASFLQKLSNDKLESFDNKAVSGSTFKEWNLLLNYESNSSINNDDLKELNTKFGPDLLSVKNEIIEKIKNSNLITITLGANDFIKELLSKAIVNIPILDLVKQIRSKNLDYNMLVSHFNVIFKNVFEKLEIRQKELISTLKKINNKANVNFVGYPLPLTFLMDLVDKAINKNDQGNLLSIGHILLDLLNKKNKYTAISNKTYFINPYHSSLWKNDLKLLTPNIFDIHPSTFGYKKMAMDVFIKLINPSRDLNKYHQNKILWDNKYLQSDQDSFEHQIDVEKPFEKIKEIFNDNLEAFLKQEDDLFLVHKSKISQQNYINRVLSYNGLGNLIFIDLMNSMFKSNVYAKIDPNKRLQNFMYKNDHEHQKALRDWFFNEKFVAKFLLDVQKQLFEYDWDQDNEPGAKNYQLTYFLQSLKTQILKEERIIEFITSFCSNPVISGHKDELKSIFEEIFSNIVAQEVDYDDIHSLVKTFYNDNIARFISQSDLTNLIKIILNTKSLKEAFGNLVVELIDSAHEYAKCKNFIELFNVFINNNKNKENIRKFFESIAKDLFNDNEFKQIISRLGSNVIKQYPELVKDIDENNLKKLIYELLSLSGEVNNELQLSTKFIDSLLSELSKGNIKNFKFSDVISNTLDEFNKIFDKQNWQESTYKLIKIVSSSNLSQYRATISQLVKNALRFVNSKNSIAEKIVNLFYDKNQPKISEYISKEDLTKLFEKTFKTDEFGNLIFQLINDLLKTDQSQLANTNNLFDALKVIFKNFVNTSAYDYISPLIKKIFDFPETKSLFKKLIAKLPTDEAKNLNDQDVVDIVAYILDNKEFKDILENFLTKAIFDNSMSIDKLGDFNNIIKLWFNEQNNIDYLVEKASKFVLNVSQQDSIKRILTSLLYESLSKRKNLIKGISQQEMQDFISDLLTIVPTLDKEFNITKDILGKLLPELKTKGTQIDFKAFMLEFAKSINEKFFNKTNWEANSVKLIKILVTKNTVSKHHTFLRKFIKNILVYVSDDIALGSKLFKQLPQKVHSVIDKHISEADFNNMFIDLFQHTEGLQRIVDNILDSLFNDIDSYQSANSLIDILKIYVMPQERADKLAQNLEDVLKDFLKNKSLHKLLRGLFDEHVKPYDIDSTSAENKALVDDLLANLHNFFVELKMVPNLANTMVDSFKKYNNFDQIIKDISPILVNGLKLKEYSFVATILKNNIVNKHKDVIRENLNKVIIGITSKDELVNKFIDDFHLVSPFTQYGLSEQKARDFLKEVIKSQNLKNILDAFIKEVLDKNLEYAQLNSWTEAISKFMNSSNATIIKDSIKKYISELFTKNQEVAYSIGTILATNLRNSGWSVDKNEDVKIQKFIHSFGKALLKTSILDDIVESIFERLKKINEYGFEKLSENLKNATKEGAIKFISSGGKVYLSNIFNQIPLINQLLSEVPQAEIVDFINLMFKSTPKNDQAGLYKVMFNSAQGTEKFEVGIGWSGLWDIIRGKLSNLISAIASPLVKEFLKQASEKTYSDHNDIRKNNSGFQALWRVYSFMASILYSNTPRGLFWNATNLTSEGYLMGGFMNAFSSNLNDYKTALMAKYTDGNSKVLIGYDNNMNPLNYYLSGMTTTWNWTGTLYSRSNGLSSSNYGSDHVLVYIYYKDKRDDKFTHKTFKEGLIDYMHQGYMPYK</sequence>
<reference evidence="2" key="2">
    <citation type="submission" date="2022-07" db="EMBL/GenBank/DDBJ databases">
        <title>Complete genome of Mycoplasma caviae type strain G122.</title>
        <authorList>
            <person name="Spergser J."/>
        </authorList>
    </citation>
    <scope>NUCLEOTIDE SEQUENCE</scope>
    <source>
        <strain evidence="2">G122</strain>
    </source>
</reference>
<dbReference type="OrthoDB" id="399880at2"/>
<dbReference type="Gene3D" id="3.40.50.1110">
    <property type="entry name" value="SGNH hydrolase"/>
    <property type="match status" value="1"/>
</dbReference>
<dbReference type="RefSeq" id="WP_126118418.1">
    <property type="nucleotide sequence ID" value="NZ_CP101806.1"/>
</dbReference>
<accession>A0A3P8MES0</accession>
<evidence type="ECO:0000313" key="3">
    <source>
        <dbReference type="EMBL" id="VDR42206.1"/>
    </source>
</evidence>
<dbReference type="EMBL" id="CP101806">
    <property type="protein sequence ID" value="UUD34970.1"/>
    <property type="molecule type" value="Genomic_DNA"/>
</dbReference>
<dbReference type="SUPFAM" id="SSF52266">
    <property type="entry name" value="SGNH hydrolase"/>
    <property type="match status" value="1"/>
</dbReference>
<dbReference type="InterPro" id="IPR036514">
    <property type="entry name" value="SGNH_hydro_sf"/>
</dbReference>
<dbReference type="Proteomes" id="UP000280036">
    <property type="component" value="Unassembled WGS sequence"/>
</dbReference>
<evidence type="ECO:0000313" key="4">
    <source>
        <dbReference type="Proteomes" id="UP000280036"/>
    </source>
</evidence>
<dbReference type="InterPro" id="IPR001087">
    <property type="entry name" value="GDSL"/>
</dbReference>
<name>A0A3P8MES0_9BACT</name>
<gene>
    <name evidence="3" type="ORF">NCTC10126_00708</name>
    <name evidence="2" type="ORF">NPA07_04135</name>
</gene>
<feature type="compositionally biased region" description="Low complexity" evidence="1">
    <location>
        <begin position="59"/>
        <end position="70"/>
    </location>
</feature>
<evidence type="ECO:0000313" key="5">
    <source>
        <dbReference type="Proteomes" id="UP001058569"/>
    </source>
</evidence>
<protein>
    <submittedName>
        <fullName evidence="2">SGNH/GDSL hydrolase family protein</fullName>
    </submittedName>
</protein>
<reference evidence="3 4" key="1">
    <citation type="submission" date="2018-12" db="EMBL/GenBank/DDBJ databases">
        <authorList>
            <consortium name="Pathogen Informatics"/>
        </authorList>
    </citation>
    <scope>NUCLEOTIDE SEQUENCE [LARGE SCALE GENOMIC DNA]</scope>
    <source>
        <strain evidence="3 4">NCTC10126</strain>
    </source>
</reference>
<organism evidence="3 4">
    <name type="scientific">Mycoplasmopsis caviae</name>
    <dbReference type="NCBI Taxonomy" id="55603"/>
    <lineage>
        <taxon>Bacteria</taxon>
        <taxon>Bacillati</taxon>
        <taxon>Mycoplasmatota</taxon>
        <taxon>Mycoplasmoidales</taxon>
        <taxon>Metamycoplasmataceae</taxon>
        <taxon>Mycoplasmopsis</taxon>
    </lineage>
</organism>
<keyword evidence="2" id="KW-0378">Hydrolase</keyword>
<keyword evidence="5" id="KW-1185">Reference proteome</keyword>
<dbReference type="GO" id="GO:0016788">
    <property type="term" value="F:hydrolase activity, acting on ester bonds"/>
    <property type="evidence" value="ECO:0007669"/>
    <property type="project" value="InterPro"/>
</dbReference>
<evidence type="ECO:0000313" key="2">
    <source>
        <dbReference type="EMBL" id="UUD34970.1"/>
    </source>
</evidence>
<feature type="region of interest" description="Disordered" evidence="1">
    <location>
        <begin position="37"/>
        <end position="71"/>
    </location>
</feature>
<evidence type="ECO:0000256" key="1">
    <source>
        <dbReference type="SAM" id="MobiDB-lite"/>
    </source>
</evidence>
<dbReference type="Proteomes" id="UP001058569">
    <property type="component" value="Chromosome"/>
</dbReference>
<dbReference type="EMBL" id="UZVY01000001">
    <property type="protein sequence ID" value="VDR42206.1"/>
    <property type="molecule type" value="Genomic_DNA"/>
</dbReference>